<keyword evidence="2" id="KW-1185">Reference proteome</keyword>
<name>A0ACB0I8B7_TRIPR</name>
<evidence type="ECO:0000313" key="2">
    <source>
        <dbReference type="Proteomes" id="UP001177021"/>
    </source>
</evidence>
<evidence type="ECO:0000313" key="1">
    <source>
        <dbReference type="EMBL" id="CAJ2628275.1"/>
    </source>
</evidence>
<reference evidence="1" key="1">
    <citation type="submission" date="2023-10" db="EMBL/GenBank/DDBJ databases">
        <authorList>
            <person name="Rodriguez Cubillos JULIANA M."/>
            <person name="De Vega J."/>
        </authorList>
    </citation>
    <scope>NUCLEOTIDE SEQUENCE</scope>
</reference>
<sequence>MIIKTFLSWNVRGAKARLFSSMVRDLCNFNKVDVLIIVEPRISGEVATKVIEKLGFEHHLRVDAIGFSGGIWLLWNDSDCVVKVTHSNPQLLHVEFKDVSSNNCWDLSCVYGSPRGVERHMLWQSLKDIYVSMNKPWLLMGDFNAYTSSEDKHGGGPPNMCSMNEFNDCVQTCQLLDLGFHGPRYTWEGRGVKERLDRALCNLPWQSLYPEASVFHLPNLKSDHRPVMLRLSPIQKTNIQRPFRFMANWTLDQSFPELVREAWNDELSWNQAVAEFKNKVVEWNKTKFGNIFHKKRRLLARIEGLDHRRAVTDSRSLQYLQKKLFQQYQDILAQEDLFWYQRARQDWIKFGDKNTRYFHLSTIVKKRNKAIEMLQNEEGEMETDPAVLDNMTTSYFAKLYKAAGDLSLWSLRGCFPRISQDDINQIETLPLDCEIKEAIFSMGPLKSPGPDGLHPIFFQTQWSIVGASVCKVVRDIFADPSGIRNINETLLVLIPKVDGPTSLKQFRPISLCNVIYKVVTKIIATRMKNIMPVLIGPQQCSFIQGRQSADNIIIAQEVFHTMRIKKGSKGYMAVKVDLEKAYDRLRWEFVIDTLKDVGFSGAFTNLIYHCISSVDMQVLFNGGQSSKFTPSQGIRQGDPLSPYLFVLAVERLSHLIISKVTNRVWKPIFLSRDGPPISHLFFADDLILFAEASVSQMKILTDCLSLFCEASGERVSTEKTRLLVSKNVQFQRAQELSSVSGFGLASDFGKYLGVPILHSRQRKANYDFLIDKVRKRLSSWKAASLSFAGRVTLTQSVLAALPTYVMQTTLLPKGVCKQIEKLMRNFIWGATDIKRTWHTVAWEDICRPKDQGGLGIRNVHLYNKSLLMMVAWNMLASPSAFWVQVLKSKYKCGTDFIPNVNPKQNCSITWRGILAVWKDVVSGMQWNIGNGKRIRFWTDPWLPSGVILQNLAIAPLNQTQLLASVSDLSNEYGTWRLDLFKKFIPPQFVNQIAGCAPANPLLGDDSVSWPLTSNGIFSTKSAYDFLLSHIPTRSAIWTNVWKWEGPHRIRCFLWLLYNDGLKTNDKRARWSMDANDVCPLCSSHIETPLHVLRDCDRSKEVWQRLNFSFGNQNSQTLPTWLNHYLKPSRERGKLGGHISFGITVWLLWYHRNQMVFAGRGFNVQAIVAQVQNLMADTNRVNIEYPHMQSMYSTIDIAWQKPTRGSVKCNTDGAVN</sequence>
<accession>A0ACB0I8B7</accession>
<comment type="caution">
    <text evidence="1">The sequence shown here is derived from an EMBL/GenBank/DDBJ whole genome shotgun (WGS) entry which is preliminary data.</text>
</comment>
<dbReference type="EMBL" id="CASHSV030000001">
    <property type="protein sequence ID" value="CAJ2628275.1"/>
    <property type="molecule type" value="Genomic_DNA"/>
</dbReference>
<gene>
    <name evidence="1" type="ORF">MILVUS5_LOCUS553</name>
</gene>
<proteinExistence type="predicted"/>
<dbReference type="Proteomes" id="UP001177021">
    <property type="component" value="Unassembled WGS sequence"/>
</dbReference>
<protein>
    <submittedName>
        <fullName evidence="1">Uncharacterized protein</fullName>
    </submittedName>
</protein>
<organism evidence="1 2">
    <name type="scientific">Trifolium pratense</name>
    <name type="common">Red clover</name>
    <dbReference type="NCBI Taxonomy" id="57577"/>
    <lineage>
        <taxon>Eukaryota</taxon>
        <taxon>Viridiplantae</taxon>
        <taxon>Streptophyta</taxon>
        <taxon>Embryophyta</taxon>
        <taxon>Tracheophyta</taxon>
        <taxon>Spermatophyta</taxon>
        <taxon>Magnoliopsida</taxon>
        <taxon>eudicotyledons</taxon>
        <taxon>Gunneridae</taxon>
        <taxon>Pentapetalae</taxon>
        <taxon>rosids</taxon>
        <taxon>fabids</taxon>
        <taxon>Fabales</taxon>
        <taxon>Fabaceae</taxon>
        <taxon>Papilionoideae</taxon>
        <taxon>50 kb inversion clade</taxon>
        <taxon>NPAAA clade</taxon>
        <taxon>Hologalegina</taxon>
        <taxon>IRL clade</taxon>
        <taxon>Trifolieae</taxon>
        <taxon>Trifolium</taxon>
    </lineage>
</organism>